<name>Q05575_PROHO</name>
<reference evidence="1" key="1">
    <citation type="journal article" date="1992" name="Plant Mol. Biol.">
        <title>Conserved relationship between psbH and petBD genes: presence of a shared upstream element in Prochlorothrix hollandica.</title>
        <authorList>
            <person name="Greer K.L."/>
            <person name="Golden S.S."/>
        </authorList>
    </citation>
    <scope>NUCLEOTIDE SEQUENCE</scope>
</reference>
<protein>
    <submittedName>
        <fullName evidence="1">ORF2 protein</fullName>
    </submittedName>
</protein>
<dbReference type="EMBL" id="X60313">
    <property type="protein sequence ID" value="CAA42860.1"/>
    <property type="molecule type" value="Genomic_DNA"/>
</dbReference>
<sequence length="40" mass="4244">MTACSLLQSLSGCVCHSLSFRLGGERPVLILVQANLIKAN</sequence>
<dbReference type="AlphaFoldDB" id="Q05575"/>
<organism evidence="1">
    <name type="scientific">Prochlorothrix hollandica</name>
    <dbReference type="NCBI Taxonomy" id="1223"/>
    <lineage>
        <taxon>Bacteria</taxon>
        <taxon>Bacillati</taxon>
        <taxon>Cyanobacteriota</taxon>
        <taxon>Cyanophyceae</taxon>
        <taxon>Prochlorotrichales</taxon>
        <taxon>Prochlorotrichaceae</taxon>
        <taxon>Prochlorothrix</taxon>
    </lineage>
</organism>
<gene>
    <name evidence="1" type="primary">ORF2</name>
</gene>
<proteinExistence type="predicted"/>
<evidence type="ECO:0000313" key="1">
    <source>
        <dbReference type="EMBL" id="CAA42860.1"/>
    </source>
</evidence>
<accession>Q05575</accession>
<dbReference type="PIR" id="S22471">
    <property type="entry name" value="S22471"/>
</dbReference>